<dbReference type="Gene3D" id="3.90.1150.10">
    <property type="entry name" value="Aspartate Aminotransferase, domain 1"/>
    <property type="match status" value="1"/>
</dbReference>
<dbReference type="Pfam" id="PF12897">
    <property type="entry name" value="Asp_aminotransf"/>
    <property type="match status" value="1"/>
</dbReference>
<dbReference type="Proteomes" id="UP000887023">
    <property type="component" value="Chromosome"/>
</dbReference>
<sequence length="437" mass="46643">MLDRYGSMSLEQLREEYQRQAANYQQLRERRLNLDLTRGKPAPEQLDLADDLLSLPGLDFRDAAGTDCRNYGGAAGLPELRAIFGELLGIGVDNLLAGNNSSLELMHDTLTFALLYGVPGGAGPWFAEPGRKFLCPSPGYDRHFALAAQLGFELIRVPMRPHGPDMDVVADLVATDPTIKGLWAVPNYANPTGVVYSERVVRELVGMPAAAPDFRLMWDNAYAVHPLVAATAPVLDVLGMAADAGQPDRPLVFASTSKISFAGAGIGFLGASTANITWYLRSSAVRSIGPDKINQLRHARFFGTADGVRAHMARHREILAPKFALVERVLTERLGAAKVADWTRPAGGYFVSLDVLDGTAGRVVGLARDAGVALTPAGATFPYGSDPDDRNIRLAPSYPNLAELGAAIDAVATCVLLAAAEKLLGADAPESVSVGQR</sequence>
<keyword evidence="1" id="KW-0032">Aminotransferase</keyword>
<dbReference type="Gene3D" id="3.40.640.10">
    <property type="entry name" value="Type I PLP-dependent aspartate aminotransferase-like (Major domain)"/>
    <property type="match status" value="1"/>
</dbReference>
<proteinExistence type="predicted"/>
<dbReference type="PANTHER" id="PTHR43799">
    <property type="entry name" value="AMINOTRANSFERASE, PUTATIVE-RELATED"/>
    <property type="match status" value="1"/>
</dbReference>
<dbReference type="EMBL" id="CP079105">
    <property type="protein sequence ID" value="QXQ14134.1"/>
    <property type="molecule type" value="Genomic_DNA"/>
</dbReference>
<dbReference type="SUPFAM" id="SSF53383">
    <property type="entry name" value="PLP-dependent transferases"/>
    <property type="match status" value="1"/>
</dbReference>
<evidence type="ECO:0000313" key="2">
    <source>
        <dbReference type="Proteomes" id="UP000887023"/>
    </source>
</evidence>
<dbReference type="InterPro" id="IPR015424">
    <property type="entry name" value="PyrdxlP-dep_Trfase"/>
</dbReference>
<keyword evidence="2" id="KW-1185">Reference proteome</keyword>
<dbReference type="CDD" id="cd00609">
    <property type="entry name" value="AAT_like"/>
    <property type="match status" value="1"/>
</dbReference>
<accession>A0ABX8SAW5</accession>
<reference evidence="1" key="1">
    <citation type="submission" date="2021-07" db="EMBL/GenBank/DDBJ databases">
        <title>Candidatus Kaistella beijingensis sp. nov. isolated from a municipal wastewater treatment plant is involved in sludge foaming.</title>
        <authorList>
            <person name="Song Y."/>
            <person name="Liu S.-J."/>
        </authorList>
    </citation>
    <scope>NUCLEOTIDE SEQUENCE</scope>
    <source>
        <strain evidence="1">DSM 43998</strain>
    </source>
</reference>
<keyword evidence="1" id="KW-0808">Transferase</keyword>
<dbReference type="InterPro" id="IPR015421">
    <property type="entry name" value="PyrdxlP-dep_Trfase_major"/>
</dbReference>
<dbReference type="GO" id="GO:0008483">
    <property type="term" value="F:transaminase activity"/>
    <property type="evidence" value="ECO:0007669"/>
    <property type="project" value="UniProtKB-KW"/>
</dbReference>
<dbReference type="InterPro" id="IPR024551">
    <property type="entry name" value="AspAT_Ic"/>
</dbReference>
<name>A0ABX8SAW5_9ACTN</name>
<organism evidence="1 2">
    <name type="scientific">Skermania pinensis</name>
    <dbReference type="NCBI Taxonomy" id="39122"/>
    <lineage>
        <taxon>Bacteria</taxon>
        <taxon>Bacillati</taxon>
        <taxon>Actinomycetota</taxon>
        <taxon>Actinomycetes</taxon>
        <taxon>Mycobacteriales</taxon>
        <taxon>Gordoniaceae</taxon>
        <taxon>Skermania</taxon>
    </lineage>
</organism>
<protein>
    <submittedName>
        <fullName evidence="1">Aminotransferase class I/II-fold pyridoxal phosphate-dependent enzyme</fullName>
    </submittedName>
</protein>
<evidence type="ECO:0000313" key="1">
    <source>
        <dbReference type="EMBL" id="QXQ14134.1"/>
    </source>
</evidence>
<dbReference type="InterPro" id="IPR015422">
    <property type="entry name" value="PyrdxlP-dep_Trfase_small"/>
</dbReference>
<dbReference type="PANTHER" id="PTHR43799:SF1">
    <property type="entry name" value="ASPARTATE AMINOTRANSFERASE"/>
    <property type="match status" value="1"/>
</dbReference>
<gene>
    <name evidence="1" type="ORF">KV203_01405</name>
</gene>